<proteinExistence type="predicted"/>
<comment type="caution">
    <text evidence="1">The sequence shown here is derived from an EMBL/GenBank/DDBJ whole genome shotgun (WGS) entry which is preliminary data.</text>
</comment>
<name>A0A9D9IBW8_9SPIO</name>
<reference evidence="1" key="1">
    <citation type="submission" date="2020-10" db="EMBL/GenBank/DDBJ databases">
        <authorList>
            <person name="Gilroy R."/>
        </authorList>
    </citation>
    <scope>NUCLEOTIDE SEQUENCE</scope>
    <source>
        <strain evidence="1">14700</strain>
    </source>
</reference>
<dbReference type="EMBL" id="JADIMF010000062">
    <property type="protein sequence ID" value="MBO8468928.1"/>
    <property type="molecule type" value="Genomic_DNA"/>
</dbReference>
<protein>
    <submittedName>
        <fullName evidence="1">Uncharacterized protein</fullName>
    </submittedName>
</protein>
<dbReference type="AlphaFoldDB" id="A0A9D9IBW8"/>
<accession>A0A9D9IBW8</accession>
<evidence type="ECO:0000313" key="1">
    <source>
        <dbReference type="EMBL" id="MBO8468928.1"/>
    </source>
</evidence>
<dbReference type="Proteomes" id="UP000810292">
    <property type="component" value="Unassembled WGS sequence"/>
</dbReference>
<evidence type="ECO:0000313" key="2">
    <source>
        <dbReference type="Proteomes" id="UP000810292"/>
    </source>
</evidence>
<organism evidence="1 2">
    <name type="scientific">Candidatus Ornithospirochaeta stercoravium</name>
    <dbReference type="NCBI Taxonomy" id="2840897"/>
    <lineage>
        <taxon>Bacteria</taxon>
        <taxon>Pseudomonadati</taxon>
        <taxon>Spirochaetota</taxon>
        <taxon>Spirochaetia</taxon>
        <taxon>Spirochaetales</taxon>
        <taxon>Spirochaetaceae</taxon>
        <taxon>Spirochaetaceae incertae sedis</taxon>
        <taxon>Candidatus Ornithospirochaeta</taxon>
    </lineage>
</organism>
<dbReference type="SUPFAM" id="SSF50998">
    <property type="entry name" value="Quinoprotein alcohol dehydrogenase-like"/>
    <property type="match status" value="1"/>
</dbReference>
<reference evidence="1" key="2">
    <citation type="journal article" date="2021" name="PeerJ">
        <title>Extensive microbial diversity within the chicken gut microbiome revealed by metagenomics and culture.</title>
        <authorList>
            <person name="Gilroy R."/>
            <person name="Ravi A."/>
            <person name="Getino M."/>
            <person name="Pursley I."/>
            <person name="Horton D.L."/>
            <person name="Alikhan N.F."/>
            <person name="Baker D."/>
            <person name="Gharbi K."/>
            <person name="Hall N."/>
            <person name="Watson M."/>
            <person name="Adriaenssens E.M."/>
            <person name="Foster-Nyarko E."/>
            <person name="Jarju S."/>
            <person name="Secka A."/>
            <person name="Antonio M."/>
            <person name="Oren A."/>
            <person name="Chaudhuri R.R."/>
            <person name="La Ragione R."/>
            <person name="Hildebrand F."/>
            <person name="Pallen M.J."/>
        </authorList>
    </citation>
    <scope>NUCLEOTIDE SEQUENCE</scope>
    <source>
        <strain evidence="1">14700</strain>
    </source>
</reference>
<gene>
    <name evidence="1" type="ORF">IAA72_03995</name>
</gene>
<sequence>MIAVLNFRLCILDGRTGQVLKEMETPVITDPPEKIIGLVSGAHPFKRLNADAIRIVNVSGKPRPSDILIKDRYTRIWIYDSDFHLLWSFSKYNTGHFPYSIDIDNDGKDEIFSCYNMIDHDGSLLWSLPSENDHTDEIIIGRFHPEDEERIAIVSGWEGFMLLDLAGNVLIKDVNGHAQRISIGNFIPENDGLEICTTTFWGNNGIIYMHDSDGNELWAKEMRNNGNLISPVNWDGSGQDLILLNGKDDMIDGYGREAVTFPDDGHPTLTAEVLDITGDNRDEIILWDRKKMYVYTPSGVTKTINGKIYTPLKYPDYNASNYRGEYSFTKWTDVHS</sequence>
<dbReference type="InterPro" id="IPR011047">
    <property type="entry name" value="Quinoprotein_ADH-like_sf"/>
</dbReference>